<feature type="domain" description="Ada DNA repair metal-binding" evidence="2">
    <location>
        <begin position="27"/>
        <end position="76"/>
    </location>
</feature>
<sequence>MSTTKSYTLTGPDGRPYASPVKGAWGGHRGGKIYGRLDCAAALRAIARGGYVKNRVFFLNEATALAAGYRPCGTCCTPKYRAWKAATERGESWTP</sequence>
<proteinExistence type="predicted"/>
<evidence type="ECO:0000256" key="1">
    <source>
        <dbReference type="ARBA" id="ARBA00023159"/>
    </source>
</evidence>
<protein>
    <submittedName>
        <fullName evidence="3">Ada metal-binding domain-containing protein</fullName>
    </submittedName>
</protein>
<organism evidence="3 4">
    <name type="scientific">Arthrobacter horti</name>
    <dbReference type="NCBI Taxonomy" id="3068273"/>
    <lineage>
        <taxon>Bacteria</taxon>
        <taxon>Bacillati</taxon>
        <taxon>Actinomycetota</taxon>
        <taxon>Actinomycetes</taxon>
        <taxon>Micrococcales</taxon>
        <taxon>Micrococcaceae</taxon>
        <taxon>Arthrobacter</taxon>
    </lineage>
</organism>
<dbReference type="EMBL" id="JAVALS010000019">
    <property type="protein sequence ID" value="MDP5228604.1"/>
    <property type="molecule type" value="Genomic_DNA"/>
</dbReference>
<gene>
    <name evidence="3" type="ORF">Q9R02_15715</name>
</gene>
<dbReference type="Gene3D" id="3.40.10.10">
    <property type="entry name" value="DNA Methylphosphotriester Repair Domain"/>
    <property type="match status" value="1"/>
</dbReference>
<evidence type="ECO:0000313" key="3">
    <source>
        <dbReference type="EMBL" id="MDP5228604.1"/>
    </source>
</evidence>
<evidence type="ECO:0000313" key="4">
    <source>
        <dbReference type="Proteomes" id="UP001232725"/>
    </source>
</evidence>
<dbReference type="Pfam" id="PF02805">
    <property type="entry name" value="Ada_Zn_binding"/>
    <property type="match status" value="1"/>
</dbReference>
<keyword evidence="4" id="KW-1185">Reference proteome</keyword>
<dbReference type="Proteomes" id="UP001232725">
    <property type="component" value="Unassembled WGS sequence"/>
</dbReference>
<comment type="caution">
    <text evidence="3">The sequence shown here is derived from an EMBL/GenBank/DDBJ whole genome shotgun (WGS) entry which is preliminary data.</text>
</comment>
<evidence type="ECO:0000259" key="2">
    <source>
        <dbReference type="Pfam" id="PF02805"/>
    </source>
</evidence>
<dbReference type="InterPro" id="IPR004026">
    <property type="entry name" value="Ada_DNA_repair_Zn-bd"/>
</dbReference>
<dbReference type="InterPro" id="IPR035451">
    <property type="entry name" value="Ada-like_dom_sf"/>
</dbReference>
<reference evidence="3 4" key="1">
    <citation type="submission" date="2023-08" db="EMBL/GenBank/DDBJ databases">
        <title>Arthrobacter horti sp. nov., isolated from forest soil.</title>
        <authorList>
            <person name="Park M."/>
        </authorList>
    </citation>
    <scope>NUCLEOTIDE SEQUENCE [LARGE SCALE GENOMIC DNA]</scope>
    <source>
        <strain evidence="3 4">YJM1</strain>
    </source>
</reference>
<accession>A0ABT9ITZ4</accession>
<dbReference type="SUPFAM" id="SSF57884">
    <property type="entry name" value="Ada DNA repair protein, N-terminal domain (N-Ada 10)"/>
    <property type="match status" value="1"/>
</dbReference>
<keyword evidence="1" id="KW-0010">Activator</keyword>
<name>A0ABT9ITZ4_9MICC</name>
<dbReference type="RefSeq" id="WP_305997649.1">
    <property type="nucleotide sequence ID" value="NZ_JAVALS010000019.1"/>
</dbReference>